<dbReference type="InterPro" id="IPR032675">
    <property type="entry name" value="LRR_dom_sf"/>
</dbReference>
<dbReference type="GO" id="GO:0031102">
    <property type="term" value="P:neuron projection regeneration"/>
    <property type="evidence" value="ECO:0007669"/>
    <property type="project" value="TreeGrafter"/>
</dbReference>
<dbReference type="PANTHER" id="PTHR47114:SF2">
    <property type="entry name" value="OLIGODENDROCYTE-MYELIN GLYCOPROTEIN"/>
    <property type="match status" value="1"/>
</dbReference>
<proteinExistence type="predicted"/>
<keyword evidence="1" id="KW-0433">Leucine-rich repeat</keyword>
<dbReference type="PANTHER" id="PTHR47114">
    <property type="match status" value="1"/>
</dbReference>
<dbReference type="SMART" id="SM00364">
    <property type="entry name" value="LRR_BAC"/>
    <property type="match status" value="4"/>
</dbReference>
<accession>A0A6C0DHF7</accession>
<feature type="compositionally biased region" description="Low complexity" evidence="3">
    <location>
        <begin position="19"/>
        <end position="30"/>
    </location>
</feature>
<organism evidence="4">
    <name type="scientific">viral metagenome</name>
    <dbReference type="NCBI Taxonomy" id="1070528"/>
    <lineage>
        <taxon>unclassified sequences</taxon>
        <taxon>metagenomes</taxon>
        <taxon>organismal metagenomes</taxon>
    </lineage>
</organism>
<evidence type="ECO:0000256" key="1">
    <source>
        <dbReference type="ARBA" id="ARBA00022614"/>
    </source>
</evidence>
<evidence type="ECO:0000256" key="2">
    <source>
        <dbReference type="ARBA" id="ARBA00022737"/>
    </source>
</evidence>
<dbReference type="AlphaFoldDB" id="A0A6C0DHF7"/>
<keyword evidence="2" id="KW-0677">Repeat</keyword>
<dbReference type="InterPro" id="IPR051071">
    <property type="entry name" value="LRR-bact_E3_ubiq_ligases"/>
</dbReference>
<evidence type="ECO:0000313" key="4">
    <source>
        <dbReference type="EMBL" id="QHT15861.1"/>
    </source>
</evidence>
<name>A0A6C0DHF7_9ZZZZ</name>
<dbReference type="SUPFAM" id="SSF52058">
    <property type="entry name" value="L domain-like"/>
    <property type="match status" value="1"/>
</dbReference>
<dbReference type="EMBL" id="MN739613">
    <property type="protein sequence ID" value="QHT15861.1"/>
    <property type="molecule type" value="Genomic_DNA"/>
</dbReference>
<reference evidence="4" key="1">
    <citation type="journal article" date="2020" name="Nature">
        <title>Giant virus diversity and host interactions through global metagenomics.</title>
        <authorList>
            <person name="Schulz F."/>
            <person name="Roux S."/>
            <person name="Paez-Espino D."/>
            <person name="Jungbluth S."/>
            <person name="Walsh D.A."/>
            <person name="Denef V.J."/>
            <person name="McMahon K.D."/>
            <person name="Konstantinidis K.T."/>
            <person name="Eloe-Fadrosh E.A."/>
            <person name="Kyrpides N.C."/>
            <person name="Woyke T."/>
        </authorList>
    </citation>
    <scope>NUCLEOTIDE SEQUENCE</scope>
    <source>
        <strain evidence="4">GVMAG-M-3300023174-176</strain>
    </source>
</reference>
<protein>
    <submittedName>
        <fullName evidence="4">Uncharacterized protein</fullName>
    </submittedName>
</protein>
<evidence type="ECO:0000256" key="3">
    <source>
        <dbReference type="SAM" id="MobiDB-lite"/>
    </source>
</evidence>
<sequence>MGNSPIQQKHDVAVPPMRQQQQQQQQPQQQSLEQKIKAWTSLNNPTELLDLSHMGLTDFDGSIIPSTCQRLAIYSNHLTKIPSPLPYSLKELYADHNPIKHIDGSILPPSLEILVLTRTFIKALPFPLPPKLRYMYASNCKLQSLPTTFPSTLTNLSVHNNYITTIPETFPDSLRIFYASFNEFKRIPDRLPPFLTDMIVAGNHFLIPQTSNDEKGLALYNYAHKVQEAQKTAEEEESKRRIQERTEQLRGDLMEVIYHPDRISQWFQEGVLFHMVSDYDGVEAAHNQRQWTLRSEDPIAVDCRT</sequence>
<feature type="region of interest" description="Disordered" evidence="3">
    <location>
        <begin position="1"/>
        <end position="31"/>
    </location>
</feature>
<dbReference type="Gene3D" id="3.80.10.10">
    <property type="entry name" value="Ribonuclease Inhibitor"/>
    <property type="match status" value="1"/>
</dbReference>